<name>A0A3R7JT14_9TRYP</name>
<evidence type="ECO:0000313" key="2">
    <source>
        <dbReference type="EMBL" id="RNE96382.1"/>
    </source>
</evidence>
<feature type="non-terminal residue" evidence="2">
    <location>
        <position position="179"/>
    </location>
</feature>
<dbReference type="AlphaFoldDB" id="A0A3R7JT14"/>
<reference evidence="2 3" key="1">
    <citation type="journal article" date="2018" name="BMC Genomics">
        <title>Genomic comparison of Trypanosoma conorhini and Trypanosoma rangeli to Trypanosoma cruzi strains of high and low virulence.</title>
        <authorList>
            <person name="Bradwell K.R."/>
            <person name="Koparde V.N."/>
            <person name="Matveyev A.V."/>
            <person name="Serrano M.G."/>
            <person name="Alves J.M."/>
            <person name="Parikh H."/>
            <person name="Huang B."/>
            <person name="Lee V."/>
            <person name="Espinosa-Alvarez O."/>
            <person name="Ortiz P.A."/>
            <person name="Costa-Martins A.G."/>
            <person name="Teixeira M.M."/>
            <person name="Buck G.A."/>
        </authorList>
    </citation>
    <scope>NUCLEOTIDE SEQUENCE [LARGE SCALE GENOMIC DNA]</scope>
    <source>
        <strain evidence="2 3">025E</strain>
    </source>
</reference>
<proteinExistence type="predicted"/>
<dbReference type="Proteomes" id="UP000284403">
    <property type="component" value="Unassembled WGS sequence"/>
</dbReference>
<accession>A0A3R7JT14</accession>
<dbReference type="GeneID" id="40323351"/>
<evidence type="ECO:0000313" key="3">
    <source>
        <dbReference type="Proteomes" id="UP000284403"/>
    </source>
</evidence>
<comment type="caution">
    <text evidence="2">The sequence shown here is derived from an EMBL/GenBank/DDBJ whole genome shotgun (WGS) entry which is preliminary data.</text>
</comment>
<dbReference type="RefSeq" id="XP_029223325.1">
    <property type="nucleotide sequence ID" value="XM_029376549.1"/>
</dbReference>
<feature type="region of interest" description="Disordered" evidence="1">
    <location>
        <begin position="89"/>
        <end position="133"/>
    </location>
</feature>
<keyword evidence="3" id="KW-1185">Reference proteome</keyword>
<dbReference type="EMBL" id="MKKU01001272">
    <property type="protein sequence ID" value="RNE96382.1"/>
    <property type="molecule type" value="Genomic_DNA"/>
</dbReference>
<organism evidence="2 3">
    <name type="scientific">Trypanosoma conorhini</name>
    <dbReference type="NCBI Taxonomy" id="83891"/>
    <lineage>
        <taxon>Eukaryota</taxon>
        <taxon>Discoba</taxon>
        <taxon>Euglenozoa</taxon>
        <taxon>Kinetoplastea</taxon>
        <taxon>Metakinetoplastina</taxon>
        <taxon>Trypanosomatida</taxon>
        <taxon>Trypanosomatidae</taxon>
        <taxon>Trypanosoma</taxon>
    </lineage>
</organism>
<gene>
    <name evidence="2" type="ORF">Tco025E_09740</name>
</gene>
<evidence type="ECO:0000256" key="1">
    <source>
        <dbReference type="SAM" id="MobiDB-lite"/>
    </source>
</evidence>
<sequence length="179" mass="20145">MRSENVRQARGGRIYSLTVAFPERTWNGPDPSYGPGAPPHLERHCRPAPSWRVRLRFNFIFLGAPAPLTHTARRLMNLRKQRWGKFRTHPRGWRTSAPPPAAAAHRKLRGPPLSPQDPTASAGASSWMARVRKQPRRRVQGSWLWRGAARAPRLTWVGRAANSPPKKKCTMVSAAPSIE</sequence>
<protein>
    <submittedName>
        <fullName evidence="2">Uncharacterized protein</fullName>
    </submittedName>
</protein>